<dbReference type="STRING" id="641238.SAMN04490244_1252"/>
<evidence type="ECO:0000313" key="8">
    <source>
        <dbReference type="Proteomes" id="UP000198885"/>
    </source>
</evidence>
<evidence type="ECO:0000256" key="1">
    <source>
        <dbReference type="ARBA" id="ARBA00022857"/>
    </source>
</evidence>
<evidence type="ECO:0000256" key="4">
    <source>
        <dbReference type="RuleBase" id="RU003719"/>
    </source>
</evidence>
<keyword evidence="8" id="KW-1185">Reference proteome</keyword>
<evidence type="ECO:0000313" key="7">
    <source>
        <dbReference type="EMBL" id="SES43261.1"/>
    </source>
</evidence>
<gene>
    <name evidence="7" type="ORF">SAMN04490244_1252</name>
</gene>
<dbReference type="Proteomes" id="UP000198885">
    <property type="component" value="Unassembled WGS sequence"/>
</dbReference>
<sequence>MAKPAILRAAKLSDQTNAELEAAFEVHDLPSDATRASAMLDEVGPQLRGIALRKTVVDAALLDRLPGLEIISSYSAGLENVDIDTARSRGIEIANTSHILAEEVANLALGQILGVTRDIHNADRYVRDGKWPDAPYPLQVSLQGMEVGIVGFGQIGQAVARRLEAVGASVSYSGPRRKPVDLPYHATPLELAQACRIVVLTCPLTPETRGIADARFFEAIGPGGWVVNISRGAILDEAALIDVLSRDAIAGAALDVFAEEPEVPEALKRDPRVLLTPHIGSGTTQTRQRMGDAMVDALVARLGTDTPPDR</sequence>
<keyword evidence="3" id="KW-0520">NAD</keyword>
<dbReference type="EMBL" id="FOGU01000025">
    <property type="protein sequence ID" value="SES43261.1"/>
    <property type="molecule type" value="Genomic_DNA"/>
</dbReference>
<name>A0A1H9XB42_9RHOB</name>
<dbReference type="SUPFAM" id="SSF52283">
    <property type="entry name" value="Formate/glycerate dehydrogenase catalytic domain-like"/>
    <property type="match status" value="1"/>
</dbReference>
<dbReference type="Pfam" id="PF02826">
    <property type="entry name" value="2-Hacid_dh_C"/>
    <property type="match status" value="1"/>
</dbReference>
<dbReference type="InterPro" id="IPR006140">
    <property type="entry name" value="D-isomer_DH_NAD-bd"/>
</dbReference>
<evidence type="ECO:0000259" key="6">
    <source>
        <dbReference type="Pfam" id="PF02826"/>
    </source>
</evidence>
<feature type="domain" description="D-isomer specific 2-hydroxyacid dehydrogenase NAD-binding" evidence="6">
    <location>
        <begin position="110"/>
        <end position="280"/>
    </location>
</feature>
<comment type="similarity">
    <text evidence="4">Belongs to the D-isomer specific 2-hydroxyacid dehydrogenase family.</text>
</comment>
<dbReference type="GO" id="GO:0030267">
    <property type="term" value="F:glyoxylate reductase (NADPH) activity"/>
    <property type="evidence" value="ECO:0007669"/>
    <property type="project" value="TreeGrafter"/>
</dbReference>
<dbReference type="AlphaFoldDB" id="A0A1H9XB42"/>
<dbReference type="RefSeq" id="WP_092696450.1">
    <property type="nucleotide sequence ID" value="NZ_CBDDGO010000004.1"/>
</dbReference>
<dbReference type="InterPro" id="IPR006139">
    <property type="entry name" value="D-isomer_2_OHA_DH_cat_dom"/>
</dbReference>
<reference evidence="7 8" key="1">
    <citation type="submission" date="2016-10" db="EMBL/GenBank/DDBJ databases">
        <authorList>
            <person name="de Groot N.N."/>
        </authorList>
    </citation>
    <scope>NUCLEOTIDE SEQUENCE [LARGE SCALE GENOMIC DNA]</scope>
    <source>
        <strain evidence="7 8">DSM 23042</strain>
    </source>
</reference>
<dbReference type="GO" id="GO:0051287">
    <property type="term" value="F:NAD binding"/>
    <property type="evidence" value="ECO:0007669"/>
    <property type="project" value="InterPro"/>
</dbReference>
<dbReference type="SUPFAM" id="SSF51735">
    <property type="entry name" value="NAD(P)-binding Rossmann-fold domains"/>
    <property type="match status" value="1"/>
</dbReference>
<dbReference type="PANTHER" id="PTHR10996:SF178">
    <property type="entry name" value="2-HYDROXYACID DEHYDROGENASE YGL185C-RELATED"/>
    <property type="match status" value="1"/>
</dbReference>
<dbReference type="Pfam" id="PF00389">
    <property type="entry name" value="2-Hacid_dh"/>
    <property type="match status" value="1"/>
</dbReference>
<keyword evidence="1" id="KW-0521">NADP</keyword>
<dbReference type="InterPro" id="IPR050223">
    <property type="entry name" value="D-isomer_2-hydroxyacid_DH"/>
</dbReference>
<evidence type="ECO:0000256" key="2">
    <source>
        <dbReference type="ARBA" id="ARBA00023002"/>
    </source>
</evidence>
<organism evidence="7 8">
    <name type="scientific">Tranquillimonas rosea</name>
    <dbReference type="NCBI Taxonomy" id="641238"/>
    <lineage>
        <taxon>Bacteria</taxon>
        <taxon>Pseudomonadati</taxon>
        <taxon>Pseudomonadota</taxon>
        <taxon>Alphaproteobacteria</taxon>
        <taxon>Rhodobacterales</taxon>
        <taxon>Roseobacteraceae</taxon>
        <taxon>Tranquillimonas</taxon>
    </lineage>
</organism>
<evidence type="ECO:0000259" key="5">
    <source>
        <dbReference type="Pfam" id="PF00389"/>
    </source>
</evidence>
<protein>
    <submittedName>
        <fullName evidence="7">Lactate dehydrogenase</fullName>
    </submittedName>
</protein>
<dbReference type="GO" id="GO:0005829">
    <property type="term" value="C:cytosol"/>
    <property type="evidence" value="ECO:0007669"/>
    <property type="project" value="TreeGrafter"/>
</dbReference>
<proteinExistence type="inferred from homology"/>
<feature type="domain" description="D-isomer specific 2-hydroxyacid dehydrogenase catalytic" evidence="5">
    <location>
        <begin position="14"/>
        <end position="308"/>
    </location>
</feature>
<keyword evidence="2 4" id="KW-0560">Oxidoreductase</keyword>
<dbReference type="Gene3D" id="3.40.50.720">
    <property type="entry name" value="NAD(P)-binding Rossmann-like Domain"/>
    <property type="match status" value="2"/>
</dbReference>
<dbReference type="CDD" id="cd12156">
    <property type="entry name" value="HPPR"/>
    <property type="match status" value="1"/>
</dbReference>
<accession>A0A1H9XB42</accession>
<evidence type="ECO:0000256" key="3">
    <source>
        <dbReference type="ARBA" id="ARBA00023027"/>
    </source>
</evidence>
<dbReference type="OrthoDB" id="9793626at2"/>
<dbReference type="PANTHER" id="PTHR10996">
    <property type="entry name" value="2-HYDROXYACID DEHYDROGENASE-RELATED"/>
    <property type="match status" value="1"/>
</dbReference>
<dbReference type="InterPro" id="IPR036291">
    <property type="entry name" value="NAD(P)-bd_dom_sf"/>
</dbReference>
<dbReference type="GO" id="GO:0016618">
    <property type="term" value="F:hydroxypyruvate reductase [NAD(P)H] activity"/>
    <property type="evidence" value="ECO:0007669"/>
    <property type="project" value="TreeGrafter"/>
</dbReference>
<dbReference type="FunFam" id="3.40.50.720:FF:000213">
    <property type="entry name" value="Putative 2-hydroxyacid dehydrogenase"/>
    <property type="match status" value="1"/>
</dbReference>